<feature type="region of interest" description="Disordered" evidence="1">
    <location>
        <begin position="1"/>
        <end position="57"/>
    </location>
</feature>
<feature type="compositionally biased region" description="Low complexity" evidence="1">
    <location>
        <begin position="944"/>
        <end position="969"/>
    </location>
</feature>
<evidence type="ECO:0000313" key="3">
    <source>
        <dbReference type="Proteomes" id="UP001497444"/>
    </source>
</evidence>
<gene>
    <name evidence="2" type="ORF">CSSPJE1EN1_LOCUS6459</name>
</gene>
<dbReference type="PANTHER" id="PTHR34371">
    <property type="entry name" value="OS01G0551000 PROTEIN"/>
    <property type="match status" value="1"/>
</dbReference>
<organism evidence="2 3">
    <name type="scientific">Sphagnum jensenii</name>
    <dbReference type="NCBI Taxonomy" id="128206"/>
    <lineage>
        <taxon>Eukaryota</taxon>
        <taxon>Viridiplantae</taxon>
        <taxon>Streptophyta</taxon>
        <taxon>Embryophyta</taxon>
        <taxon>Bryophyta</taxon>
        <taxon>Sphagnophytina</taxon>
        <taxon>Sphagnopsida</taxon>
        <taxon>Sphagnales</taxon>
        <taxon>Sphagnaceae</taxon>
        <taxon>Sphagnum</taxon>
    </lineage>
</organism>
<keyword evidence="3" id="KW-1185">Reference proteome</keyword>
<evidence type="ECO:0000256" key="1">
    <source>
        <dbReference type="SAM" id="MobiDB-lite"/>
    </source>
</evidence>
<dbReference type="PANTHER" id="PTHR34371:SF6">
    <property type="entry name" value="MEMBRANE-ASSOCIATED KINASE REGULATOR 6"/>
    <property type="match status" value="1"/>
</dbReference>
<feature type="compositionally biased region" description="Polar residues" evidence="1">
    <location>
        <begin position="34"/>
        <end position="57"/>
    </location>
</feature>
<accession>A0ABP0W4V9</accession>
<protein>
    <submittedName>
        <fullName evidence="2">Uncharacterized protein</fullName>
    </submittedName>
</protein>
<feature type="compositionally biased region" description="Basic and acidic residues" evidence="1">
    <location>
        <begin position="169"/>
        <end position="189"/>
    </location>
</feature>
<dbReference type="EMBL" id="OZ020108">
    <property type="protein sequence ID" value="CAK9260981.1"/>
    <property type="molecule type" value="Genomic_DNA"/>
</dbReference>
<feature type="region of interest" description="Disordered" evidence="1">
    <location>
        <begin position="706"/>
        <end position="757"/>
    </location>
</feature>
<dbReference type="InterPro" id="IPR007789">
    <property type="entry name" value="DUF688"/>
</dbReference>
<reference evidence="2" key="1">
    <citation type="submission" date="2024-02" db="EMBL/GenBank/DDBJ databases">
        <authorList>
            <consortium name="ELIXIR-Norway"/>
            <consortium name="Elixir Norway"/>
        </authorList>
    </citation>
    <scope>NUCLEOTIDE SEQUENCE</scope>
</reference>
<feature type="compositionally biased region" description="Basic and acidic residues" evidence="1">
    <location>
        <begin position="734"/>
        <end position="746"/>
    </location>
</feature>
<sequence>MRNEVQGASSSSSSSKKKKKNSGSSLGELPILGNLSTSSGRVHNTMSSSRGAAGKCSSSRSLYYADGFEFEGSSSRQDLRRSASALYYTVDCEFEPSSRSSRREEVAVNRSSKNATTLAAGCSSSSSVLGSRRISAGWSFRLHREELPAATGEEELPAEMCRKNKKKKSQEVRQYGKHERPVGEDQRTFDRATWERSSWRQRLQLLQDDDDDDQDSENYSALKNVHKKNHISQSCRMQEIGDQIVLQSRGSSPPRHGSSSGVEAVVVHRKLRSLGSIVAMGYDEVGFLLPSAADESTKTIATAAAALHESGPGLQQRAGCGGQSRKLAENCCSCKKPREHSTQRCKSNKKLEEAAAIALSGSGELEVMAFVAGERDFARSSRRSQLGASFTMQDSGAHGSRAHAGMGYMTSPSPDHSPSHVTTVAVPFNWEEAPGKPKTMQEATILAVEQIKALKAARSLSRDQGMEASVLFRSAAAGATSMDLGSSSELEPESPGVLLKSRRNSEVDQIRAAVGERSHRYYNQFAMEKSFESRSSRSLQQVSQEQETRSGIDLVAAAAAKFLVQETSCYLSPLATPLHDHAFTSPGAGAVPFKWEETPGKPKLADAAAAFMKPHSSSLQLPPRLAIPVQQRAADICSGSGSSRFSTRELRAQYYNLTSLHPSSSLSGPLAGFFTPCLMSARSSPPQQQNAAAVLQPVPQSILRSQAGSKSLPRKLSSSSTLAGISNNSIPSGEDQHCVKKTDSSKRSAFSAPLVTTSPAGNLQPRRLYSSELCKESHPACIDKVKSTGAGASSVHGLAGATSSFMFAHAAAAAAMRINSSSPSSTDQLHAPDSTAILSRTLSSSSHPSPSLSGYLDALAQTASTVPSATSSPSELHVGSKSSRSQASYLSFEQEELGHVVEPPTISPIKCNNLHPHDAAALEMLSPGVNLMEQQHKRCNGECSSSGKRSKASSSSSSSSPSSSARSTSRWTGPKIRHRVRFIFSMCKALKHMLLRHRHRTKVIVVEPKLQQHNHGIPLPGFPFVEGEQIFSAFFPLHF</sequence>
<feature type="compositionally biased region" description="Polar residues" evidence="1">
    <location>
        <begin position="721"/>
        <end position="731"/>
    </location>
</feature>
<name>A0ABP0W4V9_9BRYO</name>
<feature type="compositionally biased region" description="Low complexity" evidence="1">
    <location>
        <begin position="709"/>
        <end position="720"/>
    </location>
</feature>
<dbReference type="Pfam" id="PF05097">
    <property type="entry name" value="DUF688"/>
    <property type="match status" value="1"/>
</dbReference>
<dbReference type="Proteomes" id="UP001497444">
    <property type="component" value="Chromosome 13"/>
</dbReference>
<proteinExistence type="predicted"/>
<feature type="region of interest" description="Disordered" evidence="1">
    <location>
        <begin position="936"/>
        <end position="972"/>
    </location>
</feature>
<feature type="region of interest" description="Disordered" evidence="1">
    <location>
        <begin position="154"/>
        <end position="189"/>
    </location>
</feature>
<evidence type="ECO:0000313" key="2">
    <source>
        <dbReference type="EMBL" id="CAK9260981.1"/>
    </source>
</evidence>